<dbReference type="EMBL" id="FQXZ01000039">
    <property type="protein sequence ID" value="SHI31708.1"/>
    <property type="molecule type" value="Genomic_DNA"/>
</dbReference>
<feature type="domain" description="Aerobactin siderophore biosynthesis IucA/IucC-like C-terminal" evidence="1">
    <location>
        <begin position="72"/>
        <end position="216"/>
    </location>
</feature>
<dbReference type="AlphaFoldDB" id="A0A1M6A5H0"/>
<dbReference type="GO" id="GO:0051537">
    <property type="term" value="F:2 iron, 2 sulfur cluster binding"/>
    <property type="evidence" value="ECO:0007669"/>
    <property type="project" value="InterPro"/>
</dbReference>
<name>A0A1M6A5H0_9VIBR</name>
<dbReference type="RefSeq" id="WP_073605090.1">
    <property type="nucleotide sequence ID" value="NZ_FQXZ01000039.1"/>
</dbReference>
<evidence type="ECO:0000313" key="3">
    <source>
        <dbReference type="EMBL" id="SHI31708.1"/>
    </source>
</evidence>
<dbReference type="GO" id="GO:0003824">
    <property type="term" value="F:catalytic activity"/>
    <property type="evidence" value="ECO:0007669"/>
    <property type="project" value="UniProtKB-ARBA"/>
</dbReference>
<dbReference type="InterPro" id="IPR022770">
    <property type="entry name" value="IucA/IucC-like_C"/>
</dbReference>
<reference evidence="3 4" key="1">
    <citation type="submission" date="2016-11" db="EMBL/GenBank/DDBJ databases">
        <authorList>
            <person name="Jaros S."/>
            <person name="Januszkiewicz K."/>
            <person name="Wedrychowicz H."/>
        </authorList>
    </citation>
    <scope>NUCLEOTIDE SEQUENCE [LARGE SCALE GENOMIC DNA]</scope>
    <source>
        <strain evidence="3 4">CECT 7868</strain>
    </source>
</reference>
<feature type="domain" description="Ferric siderophore reductase C-terminal" evidence="2">
    <location>
        <begin position="236"/>
        <end position="257"/>
    </location>
</feature>
<proteinExistence type="predicted"/>
<sequence>MNTTAIRSREPLLSVRQWHRLAQLGLKDARDVASPAVEMQALTDDDVCLDILRQIQPEIGAPDLKVTASLVIKRVAFLTLAPLLYSMSVYHQGLDMSIQNCMFEYPLENRIWRSQMPLKNLRVSAPAQDRARWRTALLTRAFEGNLSMLVLQLHRLTRVQQSVLWENIAVRIFSIYERRILPDIKQPAATTQALGDLSFLLNPETTDLFGTARNPVARYFSDKTIVPGLPEPVRVRRTCCYYYRATKPAQYCNNCPLSCKKAMKKAL</sequence>
<organism evidence="3 4">
    <name type="scientific">Vibrio aerogenes CECT 7868</name>
    <dbReference type="NCBI Taxonomy" id="1216006"/>
    <lineage>
        <taxon>Bacteria</taxon>
        <taxon>Pseudomonadati</taxon>
        <taxon>Pseudomonadota</taxon>
        <taxon>Gammaproteobacteria</taxon>
        <taxon>Vibrionales</taxon>
        <taxon>Vibrionaceae</taxon>
        <taxon>Vibrio</taxon>
    </lineage>
</organism>
<dbReference type="Proteomes" id="UP000184608">
    <property type="component" value="Unassembled WGS sequence"/>
</dbReference>
<dbReference type="OrthoDB" id="5870636at2"/>
<keyword evidence="4" id="KW-1185">Reference proteome</keyword>
<dbReference type="InterPro" id="IPR024726">
    <property type="entry name" value="FhuF_C"/>
</dbReference>
<accession>A0A1M6A5H0</accession>
<dbReference type="STRING" id="1216006.VA7868_03482"/>
<evidence type="ECO:0000313" key="4">
    <source>
        <dbReference type="Proteomes" id="UP000184608"/>
    </source>
</evidence>
<gene>
    <name evidence="3" type="ORF">VA7868_03482</name>
</gene>
<protein>
    <submittedName>
        <fullName evidence="3">Ferric iron reductase FhuF-like transporter</fullName>
    </submittedName>
</protein>
<dbReference type="Pfam" id="PF06276">
    <property type="entry name" value="FhuF"/>
    <property type="match status" value="1"/>
</dbReference>
<dbReference type="Pfam" id="PF11575">
    <property type="entry name" value="FhuF_C"/>
    <property type="match status" value="1"/>
</dbReference>
<evidence type="ECO:0000259" key="2">
    <source>
        <dbReference type="Pfam" id="PF11575"/>
    </source>
</evidence>
<evidence type="ECO:0000259" key="1">
    <source>
        <dbReference type="Pfam" id="PF06276"/>
    </source>
</evidence>